<sequence length="100" mass="10732">MRPLVARIDRYHVLVGHQDDRSLVRGVTALARPPQQQRVIGQFDLLADLEQSREVGPEILVQPVELGVDVGFPDDGAAPNGGLESGDSIGHGRESRAGAE</sequence>
<protein>
    <submittedName>
        <fullName evidence="2">Uncharacterized protein</fullName>
    </submittedName>
</protein>
<gene>
    <name evidence="2" type="ORF">GCM10011492_07950</name>
</gene>
<feature type="region of interest" description="Disordered" evidence="1">
    <location>
        <begin position="71"/>
        <end position="100"/>
    </location>
</feature>
<accession>A0A916WQM3</accession>
<evidence type="ECO:0000313" key="3">
    <source>
        <dbReference type="Proteomes" id="UP000636793"/>
    </source>
</evidence>
<dbReference type="AlphaFoldDB" id="A0A916WQM3"/>
<reference evidence="2" key="1">
    <citation type="journal article" date="2014" name="Int. J. Syst. Evol. Microbiol.">
        <title>Complete genome sequence of Corynebacterium casei LMG S-19264T (=DSM 44701T), isolated from a smear-ripened cheese.</title>
        <authorList>
            <consortium name="US DOE Joint Genome Institute (JGI-PGF)"/>
            <person name="Walter F."/>
            <person name="Albersmeier A."/>
            <person name="Kalinowski J."/>
            <person name="Ruckert C."/>
        </authorList>
    </citation>
    <scope>NUCLEOTIDE SEQUENCE</scope>
    <source>
        <strain evidence="2">CGMCC 1.15085</strain>
    </source>
</reference>
<proteinExistence type="predicted"/>
<comment type="caution">
    <text evidence="2">The sequence shown here is derived from an EMBL/GenBank/DDBJ whole genome shotgun (WGS) entry which is preliminary data.</text>
</comment>
<name>A0A916WQM3_9MICO</name>
<dbReference type="Proteomes" id="UP000636793">
    <property type="component" value="Unassembled WGS sequence"/>
</dbReference>
<feature type="compositionally biased region" description="Basic and acidic residues" evidence="1">
    <location>
        <begin position="90"/>
        <end position="100"/>
    </location>
</feature>
<evidence type="ECO:0000313" key="2">
    <source>
        <dbReference type="EMBL" id="GGB20441.1"/>
    </source>
</evidence>
<organism evidence="2 3">
    <name type="scientific">Flexivirga endophytica</name>
    <dbReference type="NCBI Taxonomy" id="1849103"/>
    <lineage>
        <taxon>Bacteria</taxon>
        <taxon>Bacillati</taxon>
        <taxon>Actinomycetota</taxon>
        <taxon>Actinomycetes</taxon>
        <taxon>Micrococcales</taxon>
        <taxon>Dermacoccaceae</taxon>
        <taxon>Flexivirga</taxon>
    </lineage>
</organism>
<keyword evidence="3" id="KW-1185">Reference proteome</keyword>
<dbReference type="EMBL" id="BMHI01000001">
    <property type="protein sequence ID" value="GGB20441.1"/>
    <property type="molecule type" value="Genomic_DNA"/>
</dbReference>
<evidence type="ECO:0000256" key="1">
    <source>
        <dbReference type="SAM" id="MobiDB-lite"/>
    </source>
</evidence>
<reference evidence="2" key="2">
    <citation type="submission" date="2020-09" db="EMBL/GenBank/DDBJ databases">
        <authorList>
            <person name="Sun Q."/>
            <person name="Zhou Y."/>
        </authorList>
    </citation>
    <scope>NUCLEOTIDE SEQUENCE</scope>
    <source>
        <strain evidence="2">CGMCC 1.15085</strain>
    </source>
</reference>